<reference evidence="2 3" key="1">
    <citation type="submission" date="2020-08" db="EMBL/GenBank/DDBJ databases">
        <title>Sequencing the genomes of 1000 actinobacteria strains.</title>
        <authorList>
            <person name="Klenk H.-P."/>
        </authorList>
    </citation>
    <scope>NUCLEOTIDE SEQUENCE [LARGE SCALE GENOMIC DNA]</scope>
    <source>
        <strain evidence="2 3">DSM 43582</strain>
    </source>
</reference>
<evidence type="ECO:0000313" key="2">
    <source>
        <dbReference type="EMBL" id="MBB5918757.1"/>
    </source>
</evidence>
<feature type="compositionally biased region" description="Basic and acidic residues" evidence="1">
    <location>
        <begin position="10"/>
        <end position="21"/>
    </location>
</feature>
<evidence type="ECO:0000313" key="3">
    <source>
        <dbReference type="Proteomes" id="UP000540412"/>
    </source>
</evidence>
<dbReference type="EMBL" id="JACHIT010000002">
    <property type="protein sequence ID" value="MBB5918757.1"/>
    <property type="molecule type" value="Genomic_DNA"/>
</dbReference>
<feature type="region of interest" description="Disordered" evidence="1">
    <location>
        <begin position="1"/>
        <end position="32"/>
    </location>
</feature>
<evidence type="ECO:0000256" key="1">
    <source>
        <dbReference type="SAM" id="MobiDB-lite"/>
    </source>
</evidence>
<dbReference type="Proteomes" id="UP000540412">
    <property type="component" value="Unassembled WGS sequence"/>
</dbReference>
<sequence>MGGVVDQDSDNLRGEGNKDQGRAPVFDARSETNEDYDSQFYGAYGYAAHQFYARAVGGFKPAHKQGWTDTRDLSQGTGDTAHSTANAFDTVDEHGRVQVRGATPE</sequence>
<keyword evidence="3" id="KW-1185">Reference proteome</keyword>
<dbReference type="AlphaFoldDB" id="A0A7W9PMD9"/>
<feature type="region of interest" description="Disordered" evidence="1">
    <location>
        <begin position="67"/>
        <end position="90"/>
    </location>
</feature>
<protein>
    <submittedName>
        <fullName evidence="2">Uncharacterized protein</fullName>
    </submittedName>
</protein>
<name>A0A7W9PMD9_9NOCA</name>
<feature type="compositionally biased region" description="Polar residues" evidence="1">
    <location>
        <begin position="73"/>
        <end position="87"/>
    </location>
</feature>
<gene>
    <name evidence="2" type="ORF">BJY24_007669</name>
</gene>
<dbReference type="RefSeq" id="WP_040752197.1">
    <property type="nucleotide sequence ID" value="NZ_JACHIT010000002.1"/>
</dbReference>
<comment type="caution">
    <text evidence="2">The sequence shown here is derived from an EMBL/GenBank/DDBJ whole genome shotgun (WGS) entry which is preliminary data.</text>
</comment>
<organism evidence="2 3">
    <name type="scientific">Nocardia transvalensis</name>
    <dbReference type="NCBI Taxonomy" id="37333"/>
    <lineage>
        <taxon>Bacteria</taxon>
        <taxon>Bacillati</taxon>
        <taxon>Actinomycetota</taxon>
        <taxon>Actinomycetes</taxon>
        <taxon>Mycobacteriales</taxon>
        <taxon>Nocardiaceae</taxon>
        <taxon>Nocardia</taxon>
    </lineage>
</organism>
<proteinExistence type="predicted"/>
<accession>A0A7W9PMD9</accession>